<dbReference type="EMBL" id="BOMS01000178">
    <property type="protein sequence ID" value="GIE73544.1"/>
    <property type="molecule type" value="Genomic_DNA"/>
</dbReference>
<name>A0ABQ4BS81_9ACTN</name>
<sequence length="73" mass="7842">MEDKGYGHINQSELAWRKGSRSSGSGSDCVEVADLPDGGFALRDSKDPNGSTLFFTPSERAAFVAGVREEHLP</sequence>
<reference evidence="3 4" key="1">
    <citation type="submission" date="2021-01" db="EMBL/GenBank/DDBJ databases">
        <title>Whole genome shotgun sequence of Actinoplanes palleronii NBRC 14916.</title>
        <authorList>
            <person name="Komaki H."/>
            <person name="Tamura T."/>
        </authorList>
    </citation>
    <scope>NUCLEOTIDE SEQUENCE [LARGE SCALE GENOMIC DNA]</scope>
    <source>
        <strain evidence="3 4">NBRC 14916</strain>
    </source>
</reference>
<feature type="domain" description="DUF397" evidence="2">
    <location>
        <begin position="14"/>
        <end position="68"/>
    </location>
</feature>
<proteinExistence type="predicted"/>
<evidence type="ECO:0000313" key="3">
    <source>
        <dbReference type="EMBL" id="GIE73544.1"/>
    </source>
</evidence>
<dbReference type="InterPro" id="IPR007278">
    <property type="entry name" value="DUF397"/>
</dbReference>
<dbReference type="Proteomes" id="UP000624709">
    <property type="component" value="Unassembled WGS sequence"/>
</dbReference>
<evidence type="ECO:0000313" key="4">
    <source>
        <dbReference type="Proteomes" id="UP000624709"/>
    </source>
</evidence>
<gene>
    <name evidence="3" type="ORF">Apa02nite_096520</name>
</gene>
<dbReference type="Pfam" id="PF04149">
    <property type="entry name" value="DUF397"/>
    <property type="match status" value="1"/>
</dbReference>
<accession>A0ABQ4BS81</accession>
<evidence type="ECO:0000256" key="1">
    <source>
        <dbReference type="SAM" id="MobiDB-lite"/>
    </source>
</evidence>
<keyword evidence="4" id="KW-1185">Reference proteome</keyword>
<protein>
    <recommendedName>
        <fullName evidence="2">DUF397 domain-containing protein</fullName>
    </recommendedName>
</protein>
<dbReference type="RefSeq" id="WP_239165092.1">
    <property type="nucleotide sequence ID" value="NZ_BAAATY010000003.1"/>
</dbReference>
<comment type="caution">
    <text evidence="3">The sequence shown here is derived from an EMBL/GenBank/DDBJ whole genome shotgun (WGS) entry which is preliminary data.</text>
</comment>
<evidence type="ECO:0000259" key="2">
    <source>
        <dbReference type="Pfam" id="PF04149"/>
    </source>
</evidence>
<feature type="region of interest" description="Disordered" evidence="1">
    <location>
        <begin position="1"/>
        <end position="30"/>
    </location>
</feature>
<organism evidence="3 4">
    <name type="scientific">Actinoplanes palleronii</name>
    <dbReference type="NCBI Taxonomy" id="113570"/>
    <lineage>
        <taxon>Bacteria</taxon>
        <taxon>Bacillati</taxon>
        <taxon>Actinomycetota</taxon>
        <taxon>Actinomycetes</taxon>
        <taxon>Micromonosporales</taxon>
        <taxon>Micromonosporaceae</taxon>
        <taxon>Actinoplanes</taxon>
    </lineage>
</organism>